<sequence>MLSKTAIIISYATAAVTAQGGLFIVHCAPLTVQRTDPIISPGGLSSHVHAVVGGTAYDKSMTNEDARRAANTTCDKSLDRSNYWQPQLYHQHNDSTFELIPLLGIAGYYIDRTCDYKEGRKNCRGAPGAIAPPAGLRMVSGDTLRRSYNRADYTHRAISHVCLDPGKDTVYLDQKPCKEMRSQVFFPSCWDGQNLDSADHKSHMSFPAIGDYNTGVCPQSHPVAIVSVFNEFYYNTRQVQEQDFRRWVYGNGDTTGYGLHGDFLQGWTDQEALEHAMATCTGKRGADDPNCSLNVGPNGPGRVARFTVEKPAPAEDVGLNGRLTQLPGNNPVYEG</sequence>
<comment type="caution">
    <text evidence="1">The sequence shown here is derived from an EMBL/GenBank/DDBJ whole genome shotgun (WGS) entry which is preliminary data.</text>
</comment>
<organism evidence="1 2">
    <name type="scientific">Zarea fungicola</name>
    <dbReference type="NCBI Taxonomy" id="93591"/>
    <lineage>
        <taxon>Eukaryota</taxon>
        <taxon>Fungi</taxon>
        <taxon>Dikarya</taxon>
        <taxon>Ascomycota</taxon>
        <taxon>Pezizomycotina</taxon>
        <taxon>Sordariomycetes</taxon>
        <taxon>Hypocreomycetidae</taxon>
        <taxon>Hypocreales</taxon>
        <taxon>Cordycipitaceae</taxon>
        <taxon>Zarea</taxon>
    </lineage>
</organism>
<gene>
    <name evidence="1" type="ORF">NQ176_g8197</name>
</gene>
<evidence type="ECO:0000313" key="2">
    <source>
        <dbReference type="Proteomes" id="UP001143910"/>
    </source>
</evidence>
<protein>
    <submittedName>
        <fullName evidence="1">Uncharacterized protein</fullName>
    </submittedName>
</protein>
<proteinExistence type="predicted"/>
<keyword evidence="2" id="KW-1185">Reference proteome</keyword>
<accession>A0ACC1MTV4</accession>
<name>A0ACC1MTV4_9HYPO</name>
<dbReference type="EMBL" id="JANJQO010001540">
    <property type="protein sequence ID" value="KAJ2970422.1"/>
    <property type="molecule type" value="Genomic_DNA"/>
</dbReference>
<dbReference type="Proteomes" id="UP001143910">
    <property type="component" value="Unassembled WGS sequence"/>
</dbReference>
<reference evidence="1" key="1">
    <citation type="submission" date="2022-08" db="EMBL/GenBank/DDBJ databases">
        <title>Genome Sequence of Lecanicillium fungicola.</title>
        <authorList>
            <person name="Buettner E."/>
        </authorList>
    </citation>
    <scope>NUCLEOTIDE SEQUENCE</scope>
    <source>
        <strain evidence="1">Babe33</strain>
    </source>
</reference>
<evidence type="ECO:0000313" key="1">
    <source>
        <dbReference type="EMBL" id="KAJ2970422.1"/>
    </source>
</evidence>